<dbReference type="InParanoid" id="A0A067PMZ2"/>
<feature type="compositionally biased region" description="Low complexity" evidence="1">
    <location>
        <begin position="269"/>
        <end position="297"/>
    </location>
</feature>
<gene>
    <name evidence="2" type="ORF">JAAARDRAFT_195365</name>
</gene>
<feature type="region of interest" description="Disordered" evidence="1">
    <location>
        <begin position="151"/>
        <end position="297"/>
    </location>
</feature>
<feature type="compositionally biased region" description="Acidic residues" evidence="1">
    <location>
        <begin position="217"/>
        <end position="226"/>
    </location>
</feature>
<evidence type="ECO:0000256" key="1">
    <source>
        <dbReference type="SAM" id="MobiDB-lite"/>
    </source>
</evidence>
<name>A0A067PMZ2_9AGAM</name>
<accession>A0A067PMZ2</accession>
<sequence length="297" mass="32600">MAPPTEEEYYVSGSQFVTVHAQDNFSLVFHPIMIKGFVKFDGMLRLGEVTADGLVLPASYLNWVEIYNRLDFPSKFSTLDVATAKVHIHGPTPILSDIINVSRVPALHHQPPPAPTPTPTTPAPCVSPEMALLRDYEGRLLKHYIKKEDREAKWQGEKEERKVAGLSKKRKVEEDDAGVAVQEVGQKRKKKKNKKKKAKVNLISDDAVTGKGKGKELDEEDIEIGDPDVSNAISVDEDGQENLINEESIAWKRKRRAEKQRTRAAAGKSGARPPTTPPSASGSSTQASSSSSTPPSV</sequence>
<feature type="compositionally biased region" description="Basic and acidic residues" evidence="1">
    <location>
        <begin position="151"/>
        <end position="163"/>
    </location>
</feature>
<reference evidence="3" key="1">
    <citation type="journal article" date="2014" name="Proc. Natl. Acad. Sci. U.S.A.">
        <title>Extensive sampling of basidiomycete genomes demonstrates inadequacy of the white-rot/brown-rot paradigm for wood decay fungi.</title>
        <authorList>
            <person name="Riley R."/>
            <person name="Salamov A.A."/>
            <person name="Brown D.W."/>
            <person name="Nagy L.G."/>
            <person name="Floudas D."/>
            <person name="Held B.W."/>
            <person name="Levasseur A."/>
            <person name="Lombard V."/>
            <person name="Morin E."/>
            <person name="Otillar R."/>
            <person name="Lindquist E.A."/>
            <person name="Sun H."/>
            <person name="LaButti K.M."/>
            <person name="Schmutz J."/>
            <person name="Jabbour D."/>
            <person name="Luo H."/>
            <person name="Baker S.E."/>
            <person name="Pisabarro A.G."/>
            <person name="Walton J.D."/>
            <person name="Blanchette R.A."/>
            <person name="Henrissat B."/>
            <person name="Martin F."/>
            <person name="Cullen D."/>
            <person name="Hibbett D.S."/>
            <person name="Grigoriev I.V."/>
        </authorList>
    </citation>
    <scope>NUCLEOTIDE SEQUENCE [LARGE SCALE GENOMIC DNA]</scope>
    <source>
        <strain evidence="3">MUCL 33604</strain>
    </source>
</reference>
<dbReference type="HOGENOM" id="CLU_937086_0_0_1"/>
<protein>
    <submittedName>
        <fullName evidence="2">Uncharacterized protein</fullName>
    </submittedName>
</protein>
<organism evidence="2 3">
    <name type="scientific">Jaapia argillacea MUCL 33604</name>
    <dbReference type="NCBI Taxonomy" id="933084"/>
    <lineage>
        <taxon>Eukaryota</taxon>
        <taxon>Fungi</taxon>
        <taxon>Dikarya</taxon>
        <taxon>Basidiomycota</taxon>
        <taxon>Agaricomycotina</taxon>
        <taxon>Agaricomycetes</taxon>
        <taxon>Agaricomycetidae</taxon>
        <taxon>Jaapiales</taxon>
        <taxon>Jaapiaceae</taxon>
        <taxon>Jaapia</taxon>
    </lineage>
</organism>
<keyword evidence="3" id="KW-1185">Reference proteome</keyword>
<dbReference type="Proteomes" id="UP000027265">
    <property type="component" value="Unassembled WGS sequence"/>
</dbReference>
<feature type="compositionally biased region" description="Basic residues" evidence="1">
    <location>
        <begin position="187"/>
        <end position="199"/>
    </location>
</feature>
<dbReference type="EMBL" id="KL197723">
    <property type="protein sequence ID" value="KDQ56168.1"/>
    <property type="molecule type" value="Genomic_DNA"/>
</dbReference>
<evidence type="ECO:0000313" key="2">
    <source>
        <dbReference type="EMBL" id="KDQ56168.1"/>
    </source>
</evidence>
<evidence type="ECO:0000313" key="3">
    <source>
        <dbReference type="Proteomes" id="UP000027265"/>
    </source>
</evidence>
<proteinExistence type="predicted"/>
<dbReference type="AlphaFoldDB" id="A0A067PMZ2"/>